<gene>
    <name evidence="8" type="ORF">E4U43_005253</name>
</gene>
<keyword evidence="9" id="KW-1185">Reference proteome</keyword>
<keyword evidence="4" id="KW-0496">Mitochondrion</keyword>
<evidence type="ECO:0000256" key="4">
    <source>
        <dbReference type="ARBA" id="ARBA00023128"/>
    </source>
</evidence>
<evidence type="ECO:0000256" key="5">
    <source>
        <dbReference type="ARBA" id="ARBA00023274"/>
    </source>
</evidence>
<dbReference type="EMBL" id="SRPW01000343">
    <property type="protein sequence ID" value="KAG6015474.1"/>
    <property type="molecule type" value="Genomic_DNA"/>
</dbReference>
<evidence type="ECO:0000313" key="8">
    <source>
        <dbReference type="EMBL" id="KAG6015474.1"/>
    </source>
</evidence>
<dbReference type="OrthoDB" id="19439at2759"/>
<dbReference type="GO" id="GO:0003735">
    <property type="term" value="F:structural constituent of ribosome"/>
    <property type="evidence" value="ECO:0007669"/>
    <property type="project" value="InterPro"/>
</dbReference>
<dbReference type="InterPro" id="IPR007740">
    <property type="entry name" value="Ribosomal_mL49"/>
</dbReference>
<dbReference type="PANTHER" id="PTHR13477">
    <property type="entry name" value="MITOCHONDRIAL 39S RIBOSOMAL PROTEIN L49"/>
    <property type="match status" value="1"/>
</dbReference>
<dbReference type="PANTHER" id="PTHR13477:SF0">
    <property type="entry name" value="LARGE RIBOSOMAL SUBUNIT PROTEIN ML49"/>
    <property type="match status" value="1"/>
</dbReference>
<evidence type="ECO:0000256" key="3">
    <source>
        <dbReference type="ARBA" id="ARBA00022980"/>
    </source>
</evidence>
<evidence type="ECO:0000256" key="7">
    <source>
        <dbReference type="SAM" id="MobiDB-lite"/>
    </source>
</evidence>
<keyword evidence="5" id="KW-0687">Ribonucleoprotein</keyword>
<dbReference type="AlphaFoldDB" id="A0A9P7NEJ3"/>
<accession>A0A9P7NEJ3</accession>
<feature type="region of interest" description="Disordered" evidence="7">
    <location>
        <begin position="46"/>
        <end position="74"/>
    </location>
</feature>
<comment type="similarity">
    <text evidence="2">Belongs to the mitochondrion-specific ribosomal protein mL49 family.</text>
</comment>
<dbReference type="Pfam" id="PF05046">
    <property type="entry name" value="Img2"/>
    <property type="match status" value="1"/>
</dbReference>
<evidence type="ECO:0000256" key="1">
    <source>
        <dbReference type="ARBA" id="ARBA00004173"/>
    </source>
</evidence>
<reference evidence="8" key="1">
    <citation type="journal article" date="2020" name="bioRxiv">
        <title>Whole genome comparisons of ergot fungi reveals the divergence and evolution of species within the genus Claviceps are the result of varying mechanisms driving genome evolution and host range expansion.</title>
        <authorList>
            <person name="Wyka S.A."/>
            <person name="Mondo S.J."/>
            <person name="Liu M."/>
            <person name="Dettman J."/>
            <person name="Nalam V."/>
            <person name="Broders K.D."/>
        </authorList>
    </citation>
    <scope>NUCLEOTIDE SEQUENCE</scope>
    <source>
        <strain evidence="8">CCC 602</strain>
    </source>
</reference>
<dbReference type="Gene3D" id="3.30.780.10">
    <property type="entry name" value="SUI1-like domain"/>
    <property type="match status" value="1"/>
</dbReference>
<dbReference type="Proteomes" id="UP000748025">
    <property type="component" value="Unassembled WGS sequence"/>
</dbReference>
<comment type="caution">
    <text evidence="8">The sequence shown here is derived from an EMBL/GenBank/DDBJ whole genome shotgun (WGS) entry which is preliminary data.</text>
</comment>
<proteinExistence type="inferred from homology"/>
<dbReference type="GO" id="GO:0006412">
    <property type="term" value="P:translation"/>
    <property type="evidence" value="ECO:0007669"/>
    <property type="project" value="InterPro"/>
</dbReference>
<comment type="subcellular location">
    <subcellularLocation>
        <location evidence="1">Mitochondrion</location>
    </subcellularLocation>
</comment>
<keyword evidence="3" id="KW-0689">Ribosomal protein</keyword>
<name>A0A9P7NEJ3_9HYPO</name>
<dbReference type="GO" id="GO:0005762">
    <property type="term" value="C:mitochondrial large ribosomal subunit"/>
    <property type="evidence" value="ECO:0007669"/>
    <property type="project" value="TreeGrafter"/>
</dbReference>
<evidence type="ECO:0000256" key="2">
    <source>
        <dbReference type="ARBA" id="ARBA00005677"/>
    </source>
</evidence>
<evidence type="ECO:0000256" key="6">
    <source>
        <dbReference type="ARBA" id="ARBA00035191"/>
    </source>
</evidence>
<protein>
    <recommendedName>
        <fullName evidence="6">Large ribosomal subunit protein mL49</fullName>
    </recommendedName>
</protein>
<organism evidence="8 9">
    <name type="scientific">Claviceps pusilla</name>
    <dbReference type="NCBI Taxonomy" id="123648"/>
    <lineage>
        <taxon>Eukaryota</taxon>
        <taxon>Fungi</taxon>
        <taxon>Dikarya</taxon>
        <taxon>Ascomycota</taxon>
        <taxon>Pezizomycotina</taxon>
        <taxon>Sordariomycetes</taxon>
        <taxon>Hypocreomycetidae</taxon>
        <taxon>Hypocreales</taxon>
        <taxon>Clavicipitaceae</taxon>
        <taxon>Claviceps</taxon>
    </lineage>
</organism>
<evidence type="ECO:0000313" key="9">
    <source>
        <dbReference type="Proteomes" id="UP000748025"/>
    </source>
</evidence>
<sequence length="160" mass="17819">MSHHTPRLFSHGHRCLSISKFRPLPTINHISPLASISPARCLATATPTTKAPPRRHAPIVRSIPTPPPTKTPQELASSPYLVRRTPSAQLPVYKQFKSGGNRALVLIKKVEGDRKRLLQDMLEALGLSQDSIRINPTTQHLEIKGDYHEKATSWLLARGF</sequence>